<gene>
    <name evidence="1" type="ORF">CTEN210_12883</name>
</gene>
<protein>
    <submittedName>
        <fullName evidence="1">Leucine-rich repeat domain-containing protein</fullName>
    </submittedName>
</protein>
<dbReference type="Pfam" id="PF13306">
    <property type="entry name" value="LRR_5"/>
    <property type="match status" value="1"/>
</dbReference>
<dbReference type="Proteomes" id="UP001054902">
    <property type="component" value="Unassembled WGS sequence"/>
</dbReference>
<dbReference type="InterPro" id="IPR032675">
    <property type="entry name" value="LRR_dom_sf"/>
</dbReference>
<dbReference type="PANTHER" id="PTHR45661">
    <property type="entry name" value="SURFACE ANTIGEN"/>
    <property type="match status" value="1"/>
</dbReference>
<accession>A0AAD3D2I6</accession>
<dbReference type="SUPFAM" id="SSF52058">
    <property type="entry name" value="L domain-like"/>
    <property type="match status" value="1"/>
</dbReference>
<proteinExistence type="predicted"/>
<evidence type="ECO:0000313" key="2">
    <source>
        <dbReference type="Proteomes" id="UP001054902"/>
    </source>
</evidence>
<dbReference type="PANTHER" id="PTHR45661:SF3">
    <property type="entry name" value="IG-LIKE DOMAIN-CONTAINING PROTEIN"/>
    <property type="match status" value="1"/>
</dbReference>
<dbReference type="InterPro" id="IPR053139">
    <property type="entry name" value="Surface_bspA-like"/>
</dbReference>
<dbReference type="EMBL" id="BLLK01000052">
    <property type="protein sequence ID" value="GFH56407.1"/>
    <property type="molecule type" value="Genomic_DNA"/>
</dbReference>
<sequence length="263" mass="30423">MRVQTEEWRRFIPGVRMYKGKKTYFCNREKIWEKIQLLLGEEERDSLEVIIVLPGVEVIPVHAFSDCTNVKTVIMSDTVKRIEMCAFFDCRNLVLIKLSKNLEYIEIEAFCCCLSLMSIFIPPSCREIEDGAFCSCTKLIILSLPQHTQLGIDVIRGTALIQASPFETDKYGNYDQDDVNEWIKTLNQDEELALHRECASMEPSKDNIYEIIKHRGLPSIYVTNQIGLTAFEYLEKNPYTDIEINEHKLIKRLVLDLMGEINA</sequence>
<evidence type="ECO:0000313" key="1">
    <source>
        <dbReference type="EMBL" id="GFH56407.1"/>
    </source>
</evidence>
<comment type="caution">
    <text evidence="1">The sequence shown here is derived from an EMBL/GenBank/DDBJ whole genome shotgun (WGS) entry which is preliminary data.</text>
</comment>
<dbReference type="Gene3D" id="3.80.10.10">
    <property type="entry name" value="Ribonuclease Inhibitor"/>
    <property type="match status" value="1"/>
</dbReference>
<organism evidence="1 2">
    <name type="scientific">Chaetoceros tenuissimus</name>
    <dbReference type="NCBI Taxonomy" id="426638"/>
    <lineage>
        <taxon>Eukaryota</taxon>
        <taxon>Sar</taxon>
        <taxon>Stramenopiles</taxon>
        <taxon>Ochrophyta</taxon>
        <taxon>Bacillariophyta</taxon>
        <taxon>Coscinodiscophyceae</taxon>
        <taxon>Chaetocerotophycidae</taxon>
        <taxon>Chaetocerotales</taxon>
        <taxon>Chaetocerotaceae</taxon>
        <taxon>Chaetoceros</taxon>
    </lineage>
</organism>
<dbReference type="AlphaFoldDB" id="A0AAD3D2I6"/>
<keyword evidence="2" id="KW-1185">Reference proteome</keyword>
<reference evidence="1 2" key="1">
    <citation type="journal article" date="2021" name="Sci. Rep.">
        <title>The genome of the diatom Chaetoceros tenuissimus carries an ancient integrated fragment of an extant virus.</title>
        <authorList>
            <person name="Hongo Y."/>
            <person name="Kimura K."/>
            <person name="Takaki Y."/>
            <person name="Yoshida Y."/>
            <person name="Baba S."/>
            <person name="Kobayashi G."/>
            <person name="Nagasaki K."/>
            <person name="Hano T."/>
            <person name="Tomaru Y."/>
        </authorList>
    </citation>
    <scope>NUCLEOTIDE SEQUENCE [LARGE SCALE GENOMIC DNA]</scope>
    <source>
        <strain evidence="1 2">NIES-3715</strain>
    </source>
</reference>
<name>A0AAD3D2I6_9STRA</name>
<dbReference type="InterPro" id="IPR026906">
    <property type="entry name" value="LRR_5"/>
</dbReference>